<proteinExistence type="inferred from homology"/>
<feature type="region of interest" description="Disordered" evidence="10">
    <location>
        <begin position="187"/>
        <end position="245"/>
    </location>
</feature>
<evidence type="ECO:0000256" key="8">
    <source>
        <dbReference type="ARBA" id="ARBA00023288"/>
    </source>
</evidence>
<reference evidence="14" key="1">
    <citation type="submission" date="2021-07" db="EMBL/GenBank/DDBJ databases">
        <authorList>
            <person name="Branca A.L. A."/>
        </authorList>
    </citation>
    <scope>NUCLEOTIDE SEQUENCE</scope>
</reference>
<evidence type="ECO:0000256" key="6">
    <source>
        <dbReference type="ARBA" id="ARBA00022729"/>
    </source>
</evidence>
<evidence type="ECO:0000256" key="3">
    <source>
        <dbReference type="ARBA" id="ARBA00010031"/>
    </source>
</evidence>
<feature type="domain" description="CFEM" evidence="13">
    <location>
        <begin position="11"/>
        <end position="127"/>
    </location>
</feature>
<dbReference type="OrthoDB" id="5426355at2759"/>
<dbReference type="GO" id="GO:0046872">
    <property type="term" value="F:metal ion binding"/>
    <property type="evidence" value="ECO:0007669"/>
    <property type="project" value="UniProtKB-UniRule"/>
</dbReference>
<protein>
    <recommendedName>
        <fullName evidence="13">CFEM domain-containing protein</fullName>
    </recommendedName>
</protein>
<dbReference type="GO" id="GO:0005576">
    <property type="term" value="C:extracellular region"/>
    <property type="evidence" value="ECO:0007669"/>
    <property type="project" value="UniProtKB-SubCell"/>
</dbReference>
<dbReference type="Proteomes" id="UP001154252">
    <property type="component" value="Unassembled WGS sequence"/>
</dbReference>
<keyword evidence="6 12" id="KW-0732">Signal</keyword>
<evidence type="ECO:0000313" key="14">
    <source>
        <dbReference type="EMBL" id="CAG8890526.1"/>
    </source>
</evidence>
<organism evidence="14 15">
    <name type="scientific">Penicillium egyptiacum</name>
    <dbReference type="NCBI Taxonomy" id="1303716"/>
    <lineage>
        <taxon>Eukaryota</taxon>
        <taxon>Fungi</taxon>
        <taxon>Dikarya</taxon>
        <taxon>Ascomycota</taxon>
        <taxon>Pezizomycotina</taxon>
        <taxon>Eurotiomycetes</taxon>
        <taxon>Eurotiomycetidae</taxon>
        <taxon>Eurotiales</taxon>
        <taxon>Aspergillaceae</taxon>
        <taxon>Penicillium</taxon>
    </lineage>
</organism>
<keyword evidence="15" id="KW-1185">Reference proteome</keyword>
<comment type="subcellular location">
    <subcellularLocation>
        <location evidence="1">Membrane</location>
        <topology evidence="1">Lipid-anchor</topology>
        <topology evidence="1">GPI-anchor</topology>
    </subcellularLocation>
    <subcellularLocation>
        <location evidence="2">Secreted</location>
    </subcellularLocation>
</comment>
<keyword evidence="9" id="KW-0408">Iron</keyword>
<name>A0A9W4P026_9EURO</name>
<dbReference type="AlphaFoldDB" id="A0A9W4P026"/>
<keyword evidence="9" id="KW-0349">Heme</keyword>
<evidence type="ECO:0000313" key="15">
    <source>
        <dbReference type="Proteomes" id="UP001154252"/>
    </source>
</evidence>
<evidence type="ECO:0000256" key="7">
    <source>
        <dbReference type="ARBA" id="ARBA00023157"/>
    </source>
</evidence>
<evidence type="ECO:0000256" key="1">
    <source>
        <dbReference type="ARBA" id="ARBA00004589"/>
    </source>
</evidence>
<evidence type="ECO:0000256" key="2">
    <source>
        <dbReference type="ARBA" id="ARBA00004613"/>
    </source>
</evidence>
<dbReference type="PROSITE" id="PS52012">
    <property type="entry name" value="CFEM"/>
    <property type="match status" value="1"/>
</dbReference>
<keyword evidence="11" id="KW-1133">Transmembrane helix</keyword>
<dbReference type="GO" id="GO:0098552">
    <property type="term" value="C:side of membrane"/>
    <property type="evidence" value="ECO:0007669"/>
    <property type="project" value="UniProtKB-KW"/>
</dbReference>
<feature type="compositionally biased region" description="Low complexity" evidence="10">
    <location>
        <begin position="113"/>
        <end position="138"/>
    </location>
</feature>
<feature type="region of interest" description="Disordered" evidence="10">
    <location>
        <begin position="105"/>
        <end position="138"/>
    </location>
</feature>
<keyword evidence="11" id="KW-0812">Transmembrane</keyword>
<comment type="caution">
    <text evidence="9">Lacks conserved residue(s) required for the propagation of feature annotation.</text>
</comment>
<evidence type="ECO:0000256" key="10">
    <source>
        <dbReference type="SAM" id="MobiDB-lite"/>
    </source>
</evidence>
<evidence type="ECO:0000256" key="5">
    <source>
        <dbReference type="ARBA" id="ARBA00022622"/>
    </source>
</evidence>
<evidence type="ECO:0000256" key="9">
    <source>
        <dbReference type="PROSITE-ProRule" id="PRU01356"/>
    </source>
</evidence>
<keyword evidence="8" id="KW-0449">Lipoprotein</keyword>
<keyword evidence="7" id="KW-1015">Disulfide bond</keyword>
<feature type="compositionally biased region" description="Polar residues" evidence="10">
    <location>
        <begin position="226"/>
        <end position="241"/>
    </location>
</feature>
<feature type="chain" id="PRO_5040969410" description="CFEM domain-containing protein" evidence="12">
    <location>
        <begin position="24"/>
        <end position="263"/>
    </location>
</feature>
<dbReference type="InterPro" id="IPR008427">
    <property type="entry name" value="Extracellular_membr_CFEM_dom"/>
</dbReference>
<evidence type="ECO:0000256" key="4">
    <source>
        <dbReference type="ARBA" id="ARBA00022525"/>
    </source>
</evidence>
<dbReference type="EMBL" id="CAJVRC010000843">
    <property type="protein sequence ID" value="CAG8890526.1"/>
    <property type="molecule type" value="Genomic_DNA"/>
</dbReference>
<keyword evidence="5" id="KW-0325">Glycoprotein</keyword>
<accession>A0A9W4P026</accession>
<evidence type="ECO:0000256" key="12">
    <source>
        <dbReference type="SAM" id="SignalP"/>
    </source>
</evidence>
<feature type="binding site" description="axial binding residue" evidence="9">
    <location>
        <position position="57"/>
    </location>
    <ligand>
        <name>heme</name>
        <dbReference type="ChEBI" id="CHEBI:30413"/>
    </ligand>
    <ligandPart>
        <name>Fe</name>
        <dbReference type="ChEBI" id="CHEBI:18248"/>
    </ligandPart>
</feature>
<comment type="caution">
    <text evidence="14">The sequence shown here is derived from an EMBL/GenBank/DDBJ whole genome shotgun (WGS) entry which is preliminary data.</text>
</comment>
<gene>
    <name evidence="14" type="ORF">PEGY_LOCUS2361</name>
</gene>
<feature type="signal peptide" evidence="12">
    <location>
        <begin position="1"/>
        <end position="23"/>
    </location>
</feature>
<evidence type="ECO:0000259" key="13">
    <source>
        <dbReference type="PROSITE" id="PS52012"/>
    </source>
</evidence>
<comment type="similarity">
    <text evidence="3">Belongs to the RBT5 family.</text>
</comment>
<evidence type="ECO:0000256" key="11">
    <source>
        <dbReference type="SAM" id="Phobius"/>
    </source>
</evidence>
<sequence length="263" mass="27374">MSLTTRLSFLFLALIALTISALAADSILPTSASSKFPQCGLTCTTLTGAQTSCESGDASSWTSCFCQSSLLTGLKSSGSICPSCSAADQATLSTWYNDYCNSGGKDTSDTDTDTTTTTSSSDAASTSHSSASSTKNNSATAAEENKSWWSSHYRWVIMLIVLVIGFSTIAVFGVWLKRRHDAKRPNLYHGGSSSLLSTASPPAPRDAAWGAAPVPGQPTGLGADSLASSSRSTMAKTSTPVPGTRTRLTKIEQGSGDVDIRQV</sequence>
<feature type="transmembrane region" description="Helical" evidence="11">
    <location>
        <begin position="155"/>
        <end position="176"/>
    </location>
</feature>
<keyword evidence="5" id="KW-0336">GPI-anchor</keyword>
<keyword evidence="4" id="KW-0964">Secreted</keyword>
<keyword evidence="9" id="KW-0479">Metal-binding</keyword>
<keyword evidence="11" id="KW-0472">Membrane</keyword>